<protein>
    <recommendedName>
        <fullName evidence="1">MADF domain-containing protein</fullName>
    </recommendedName>
</protein>
<feature type="domain" description="MADF" evidence="1">
    <location>
        <begin position="10"/>
        <end position="103"/>
    </location>
</feature>
<dbReference type="PROSITE" id="PS51029">
    <property type="entry name" value="MADF"/>
    <property type="match status" value="1"/>
</dbReference>
<dbReference type="EMBL" id="GEDC01015067">
    <property type="protein sequence ID" value="JAS22231.1"/>
    <property type="molecule type" value="Transcribed_RNA"/>
</dbReference>
<dbReference type="PANTHER" id="PTHR21505">
    <property type="entry name" value="MADF DOMAIN-CONTAINING PROTEIN-RELATED"/>
    <property type="match status" value="1"/>
</dbReference>
<accession>A0A1B6D960</accession>
<reference evidence="2" key="1">
    <citation type="submission" date="2015-12" db="EMBL/GenBank/DDBJ databases">
        <title>De novo transcriptome assembly of four potential Pierce s Disease insect vectors from Arizona vineyards.</title>
        <authorList>
            <person name="Tassone E.E."/>
        </authorList>
    </citation>
    <scope>NUCLEOTIDE SEQUENCE</scope>
</reference>
<sequence>MEMSQEDSLLLIGYFQSYPMLWNPRDEFYYNNLKKEDAWSEISELMKITKEECKKKVESLKGSYRREKSRMKKTNTTGTGTAEGYKSKWFAYNAMTFLVERTEPREAVNAQCSETMEQNASNANTSKY</sequence>
<dbReference type="PANTHER" id="PTHR21505:SF15">
    <property type="entry name" value="RE18252P"/>
    <property type="match status" value="1"/>
</dbReference>
<dbReference type="Pfam" id="PF10545">
    <property type="entry name" value="MADF_DNA_bdg"/>
    <property type="match status" value="1"/>
</dbReference>
<dbReference type="AlphaFoldDB" id="A0A1B6D960"/>
<feature type="non-terminal residue" evidence="2">
    <location>
        <position position="128"/>
    </location>
</feature>
<gene>
    <name evidence="2" type="ORF">g.45966</name>
</gene>
<name>A0A1B6D960_9HEMI</name>
<proteinExistence type="predicted"/>
<evidence type="ECO:0000259" key="1">
    <source>
        <dbReference type="PROSITE" id="PS51029"/>
    </source>
</evidence>
<dbReference type="InterPro" id="IPR006578">
    <property type="entry name" value="MADF-dom"/>
</dbReference>
<evidence type="ECO:0000313" key="2">
    <source>
        <dbReference type="EMBL" id="JAS22231.1"/>
    </source>
</evidence>
<dbReference type="SMART" id="SM00595">
    <property type="entry name" value="MADF"/>
    <property type="match status" value="1"/>
</dbReference>
<organism evidence="2">
    <name type="scientific">Clastoptera arizonana</name>
    <name type="common">Arizona spittle bug</name>
    <dbReference type="NCBI Taxonomy" id="38151"/>
    <lineage>
        <taxon>Eukaryota</taxon>
        <taxon>Metazoa</taxon>
        <taxon>Ecdysozoa</taxon>
        <taxon>Arthropoda</taxon>
        <taxon>Hexapoda</taxon>
        <taxon>Insecta</taxon>
        <taxon>Pterygota</taxon>
        <taxon>Neoptera</taxon>
        <taxon>Paraneoptera</taxon>
        <taxon>Hemiptera</taxon>
        <taxon>Auchenorrhyncha</taxon>
        <taxon>Cercopoidea</taxon>
        <taxon>Clastopteridae</taxon>
        <taxon>Clastoptera</taxon>
    </lineage>
</organism>